<name>A0A897MSD8_9EURY</name>
<dbReference type="Proteomes" id="UP000663586">
    <property type="component" value="Chromosome"/>
</dbReference>
<reference evidence="1" key="1">
    <citation type="submission" date="2020-11" db="EMBL/GenBank/DDBJ databases">
        <title>Carbohydrate-dependent, anaerobic sulfur respiration: A novel catabolism in halophilic archaea.</title>
        <authorList>
            <person name="Sorokin D.Y."/>
            <person name="Messina E."/>
            <person name="Smedile F."/>
            <person name="La Cono V."/>
            <person name="Hallsworth J.E."/>
            <person name="Yakimov M.M."/>
        </authorList>
    </citation>
    <scope>NUCLEOTIDE SEQUENCE</scope>
    <source>
        <strain evidence="1">AArc-S</strain>
    </source>
</reference>
<dbReference type="SUPFAM" id="SSF55979">
    <property type="entry name" value="DNA clamp"/>
    <property type="match status" value="1"/>
</dbReference>
<sequence length="256" mass="28224">MPIRIDPDTLQQVIRPGVELRKDSECRVDINSDTVQFRSMSESHEAYLDYSIPRSAFTPSEDLGTGNYWTTLDHMQDFVRLVTSNEVTIIAPMEAASSKITLQSDTVTYQYPPLASNAAHPVYRDNSSRLSAAPVLEVTLLNGVFTRAVNAAALVGESMRIQVTSNTRSVEFSASSTTGDSFLFSTPVDQVIAAEQPTASLTIAIDRLRDIVAAIPSATPVSLQLMNDYLVYRAEFPVPDAEITVYIAEYLDSIYR</sequence>
<dbReference type="RefSeq" id="WP_238477017.1">
    <property type="nucleotide sequence ID" value="NZ_CP064786.1"/>
</dbReference>
<gene>
    <name evidence="1" type="primary">dnaN</name>
    <name evidence="1" type="ORF">AArcS_1738</name>
</gene>
<evidence type="ECO:0000313" key="1">
    <source>
        <dbReference type="EMBL" id="QSG02948.1"/>
    </source>
</evidence>
<dbReference type="AlphaFoldDB" id="A0A897MSD8"/>
<proteinExistence type="predicted"/>
<keyword evidence="2" id="KW-1185">Reference proteome</keyword>
<organism evidence="1 2">
    <name type="scientific">Natranaeroarchaeum sulfidigenes</name>
    <dbReference type="NCBI Taxonomy" id="2784880"/>
    <lineage>
        <taxon>Archaea</taxon>
        <taxon>Methanobacteriati</taxon>
        <taxon>Methanobacteriota</taxon>
        <taxon>Stenosarchaea group</taxon>
        <taxon>Halobacteria</taxon>
        <taxon>Halobacteriales</taxon>
        <taxon>Natronoarchaeaceae</taxon>
        <taxon>Natranaeroarchaeum</taxon>
    </lineage>
</organism>
<dbReference type="KEGG" id="hara:AArcS_1738"/>
<dbReference type="GeneID" id="70685116"/>
<accession>A0A897MSD8</accession>
<dbReference type="EMBL" id="CP064786">
    <property type="protein sequence ID" value="QSG02948.1"/>
    <property type="molecule type" value="Genomic_DNA"/>
</dbReference>
<dbReference type="InterPro" id="IPR046938">
    <property type="entry name" value="DNA_clamp_sf"/>
</dbReference>
<protein>
    <submittedName>
        <fullName evidence="1">DNA polymerase sliding clamp subunit (PCNA-like protein)</fullName>
    </submittedName>
</protein>
<dbReference type="Gene3D" id="3.70.10.10">
    <property type="match status" value="1"/>
</dbReference>
<evidence type="ECO:0000313" key="2">
    <source>
        <dbReference type="Proteomes" id="UP000663586"/>
    </source>
</evidence>